<feature type="domain" description="Glycosyl transferase family 28 C-terminal" evidence="5">
    <location>
        <begin position="212"/>
        <end position="363"/>
    </location>
</feature>
<sequence length="392" mass="44202">MFMDRVKREKLLILSGSFGDGHMQAAKAILEASALYKPGIEVKVVDFMELVHPRMHAIERYCFLQWMKHFPSSYGYLYQKTRTDNMLTFFLKHIRATSQQRLLRLLHEEQPTMVVSTFPPASAAISLLKEKGKTDLPTTTIITDHSDHSYWIQPSTDLYLVGSEGVRAALQRKGIADHKIAVTGIPVRLSYSQQDNRERLREKLGLAPDSFVVLVMGGGSGIFDKSFIEQLQADNFPSHLQFIIVCGRNVKLLYRLHKALGDKGNVMLTGFLDEIHEWMAAADVLITKPGGLTTSEAMALQLPMLLLEPRLGQEKDNADYLIQAGVAYPCQIEKLKDQLQRLVQQPFILEKMREQAGQSSQQDSARLAVMRIMSMTSATHEEKGIAPLQKYA</sequence>
<accession>A0A920CZ90</accession>
<dbReference type="EMBL" id="BOSE01000009">
    <property type="protein sequence ID" value="GIP18651.1"/>
    <property type="molecule type" value="Genomic_DNA"/>
</dbReference>
<comment type="caution">
    <text evidence="7">The sequence shown here is derived from an EMBL/GenBank/DDBJ whole genome shotgun (WGS) entry which is preliminary data.</text>
</comment>
<dbReference type="SUPFAM" id="SSF53756">
    <property type="entry name" value="UDP-Glycosyltransferase/glycogen phosphorylase"/>
    <property type="match status" value="1"/>
</dbReference>
<evidence type="ECO:0000256" key="4">
    <source>
        <dbReference type="ARBA" id="ARBA00022679"/>
    </source>
</evidence>
<dbReference type="InterPro" id="IPR009695">
    <property type="entry name" value="Diacylglyc_glucosyltr_N"/>
</dbReference>
<evidence type="ECO:0000259" key="5">
    <source>
        <dbReference type="Pfam" id="PF04101"/>
    </source>
</evidence>
<dbReference type="AlphaFoldDB" id="A0A920CZ90"/>
<evidence type="ECO:0000256" key="3">
    <source>
        <dbReference type="ARBA" id="ARBA00022676"/>
    </source>
</evidence>
<dbReference type="GO" id="GO:0009247">
    <property type="term" value="P:glycolipid biosynthetic process"/>
    <property type="evidence" value="ECO:0007669"/>
    <property type="project" value="InterPro"/>
</dbReference>
<dbReference type="InterPro" id="IPR007235">
    <property type="entry name" value="Glyco_trans_28_C"/>
</dbReference>
<evidence type="ECO:0000259" key="6">
    <source>
        <dbReference type="Pfam" id="PF06925"/>
    </source>
</evidence>
<gene>
    <name evidence="7" type="ORF">J40TS1_42930</name>
</gene>
<dbReference type="PANTHER" id="PTHR43025">
    <property type="entry name" value="MONOGALACTOSYLDIACYLGLYCEROL SYNTHASE"/>
    <property type="match status" value="1"/>
</dbReference>
<evidence type="ECO:0000313" key="7">
    <source>
        <dbReference type="EMBL" id="GIP18651.1"/>
    </source>
</evidence>
<protein>
    <recommendedName>
        <fullName evidence="9">Galactosyldiacylglycerol synthase</fullName>
    </recommendedName>
</protein>
<keyword evidence="4" id="KW-0808">Transferase</keyword>
<keyword evidence="3" id="KW-0328">Glycosyltransferase</keyword>
<dbReference type="GO" id="GO:0016020">
    <property type="term" value="C:membrane"/>
    <property type="evidence" value="ECO:0007669"/>
    <property type="project" value="UniProtKB-SubCell"/>
</dbReference>
<comment type="subcellular location">
    <subcellularLocation>
        <location evidence="1">Membrane</location>
    </subcellularLocation>
</comment>
<dbReference type="GO" id="GO:0016758">
    <property type="term" value="F:hexosyltransferase activity"/>
    <property type="evidence" value="ECO:0007669"/>
    <property type="project" value="InterPro"/>
</dbReference>
<name>A0A920CZ90_9BACL</name>
<keyword evidence="8" id="KW-1185">Reference proteome</keyword>
<dbReference type="Proteomes" id="UP000683139">
    <property type="component" value="Unassembled WGS sequence"/>
</dbReference>
<feature type="domain" description="Diacylglycerol glucosyltransferase N-terminal" evidence="6">
    <location>
        <begin position="22"/>
        <end position="187"/>
    </location>
</feature>
<proteinExistence type="inferred from homology"/>
<comment type="similarity">
    <text evidence="2">Belongs to the glycosyltransferase 28 family.</text>
</comment>
<dbReference type="Pfam" id="PF06925">
    <property type="entry name" value="MGDG_synth"/>
    <property type="match status" value="1"/>
</dbReference>
<dbReference type="Gene3D" id="3.40.50.2000">
    <property type="entry name" value="Glycogen Phosphorylase B"/>
    <property type="match status" value="1"/>
</dbReference>
<organism evidence="7 8">
    <name type="scientific">Paenibacillus montaniterrae</name>
    <dbReference type="NCBI Taxonomy" id="429341"/>
    <lineage>
        <taxon>Bacteria</taxon>
        <taxon>Bacillati</taxon>
        <taxon>Bacillota</taxon>
        <taxon>Bacilli</taxon>
        <taxon>Bacillales</taxon>
        <taxon>Paenibacillaceae</taxon>
        <taxon>Paenibacillus</taxon>
    </lineage>
</organism>
<dbReference type="InterPro" id="IPR050519">
    <property type="entry name" value="Glycosyltransf_28_UgtP"/>
</dbReference>
<dbReference type="PANTHER" id="PTHR43025:SF3">
    <property type="entry name" value="MONOGALACTOSYLDIACYLGLYCEROL SYNTHASE 1, CHLOROPLASTIC"/>
    <property type="match status" value="1"/>
</dbReference>
<evidence type="ECO:0008006" key="9">
    <source>
        <dbReference type="Google" id="ProtNLM"/>
    </source>
</evidence>
<evidence type="ECO:0000313" key="8">
    <source>
        <dbReference type="Proteomes" id="UP000683139"/>
    </source>
</evidence>
<evidence type="ECO:0000256" key="2">
    <source>
        <dbReference type="ARBA" id="ARBA00006962"/>
    </source>
</evidence>
<reference evidence="7" key="1">
    <citation type="submission" date="2021-03" db="EMBL/GenBank/DDBJ databases">
        <title>Antimicrobial resistance genes in bacteria isolated from Japanese honey, and their potential for conferring macrolide and lincosamide resistance in the American foulbrood pathogen Paenibacillus larvae.</title>
        <authorList>
            <person name="Okamoto M."/>
            <person name="Kumagai M."/>
            <person name="Kanamori H."/>
            <person name="Takamatsu D."/>
        </authorList>
    </citation>
    <scope>NUCLEOTIDE SEQUENCE</scope>
    <source>
        <strain evidence="7">J40TS1</strain>
    </source>
</reference>
<evidence type="ECO:0000256" key="1">
    <source>
        <dbReference type="ARBA" id="ARBA00004370"/>
    </source>
</evidence>
<dbReference type="Pfam" id="PF04101">
    <property type="entry name" value="Glyco_tran_28_C"/>
    <property type="match status" value="1"/>
</dbReference>